<name>A0A9Q1IE86_SYNKA</name>
<dbReference type="EMBL" id="JAINUF010000019">
    <property type="protein sequence ID" value="KAJ8336452.1"/>
    <property type="molecule type" value="Genomic_DNA"/>
</dbReference>
<dbReference type="AlphaFoldDB" id="A0A9Q1IE86"/>
<reference evidence="1" key="1">
    <citation type="journal article" date="2023" name="Science">
        <title>Genome structures resolve the early diversification of teleost fishes.</title>
        <authorList>
            <person name="Parey E."/>
            <person name="Louis A."/>
            <person name="Montfort J."/>
            <person name="Bouchez O."/>
            <person name="Roques C."/>
            <person name="Iampietro C."/>
            <person name="Lluch J."/>
            <person name="Castinel A."/>
            <person name="Donnadieu C."/>
            <person name="Desvignes T."/>
            <person name="Floi Bucao C."/>
            <person name="Jouanno E."/>
            <person name="Wen M."/>
            <person name="Mejri S."/>
            <person name="Dirks R."/>
            <person name="Jansen H."/>
            <person name="Henkel C."/>
            <person name="Chen W.J."/>
            <person name="Zahm M."/>
            <person name="Cabau C."/>
            <person name="Klopp C."/>
            <person name="Thompson A.W."/>
            <person name="Robinson-Rechavi M."/>
            <person name="Braasch I."/>
            <person name="Lecointre G."/>
            <person name="Bobe J."/>
            <person name="Postlethwait J.H."/>
            <person name="Berthelot C."/>
            <person name="Roest Crollius H."/>
            <person name="Guiguen Y."/>
        </authorList>
    </citation>
    <scope>NUCLEOTIDE SEQUENCE</scope>
    <source>
        <strain evidence="1">WJC10195</strain>
    </source>
</reference>
<sequence>MEHAGVGCGHCDWTKKGKRVTNLLSVNRTAEFDWASAAMQSSFCQQYKPAIVPIHRRISGTVTSPTEPLGSRQPPWCGHSAKLHRRSILRLTHFRAQQLLAVG</sequence>
<evidence type="ECO:0000313" key="1">
    <source>
        <dbReference type="EMBL" id="KAJ8336452.1"/>
    </source>
</evidence>
<proteinExistence type="predicted"/>
<gene>
    <name evidence="1" type="ORF">SKAU_G00376720</name>
</gene>
<protein>
    <submittedName>
        <fullName evidence="1">Uncharacterized protein</fullName>
    </submittedName>
</protein>
<evidence type="ECO:0000313" key="2">
    <source>
        <dbReference type="Proteomes" id="UP001152622"/>
    </source>
</evidence>
<organism evidence="1 2">
    <name type="scientific">Synaphobranchus kaupii</name>
    <name type="common">Kaup's arrowtooth eel</name>
    <dbReference type="NCBI Taxonomy" id="118154"/>
    <lineage>
        <taxon>Eukaryota</taxon>
        <taxon>Metazoa</taxon>
        <taxon>Chordata</taxon>
        <taxon>Craniata</taxon>
        <taxon>Vertebrata</taxon>
        <taxon>Euteleostomi</taxon>
        <taxon>Actinopterygii</taxon>
        <taxon>Neopterygii</taxon>
        <taxon>Teleostei</taxon>
        <taxon>Anguilliformes</taxon>
        <taxon>Synaphobranchidae</taxon>
        <taxon>Synaphobranchus</taxon>
    </lineage>
</organism>
<comment type="caution">
    <text evidence="1">The sequence shown here is derived from an EMBL/GenBank/DDBJ whole genome shotgun (WGS) entry which is preliminary data.</text>
</comment>
<dbReference type="Proteomes" id="UP001152622">
    <property type="component" value="Chromosome 19"/>
</dbReference>
<accession>A0A9Q1IE86</accession>
<keyword evidence="2" id="KW-1185">Reference proteome</keyword>